<gene>
    <name evidence="13" type="ORF">LS75_008745</name>
</gene>
<keyword evidence="12" id="KW-0812">Transmembrane</keyword>
<dbReference type="Gene3D" id="6.10.340.10">
    <property type="match status" value="1"/>
</dbReference>
<keyword evidence="8" id="KW-0418">Kinase</keyword>
<dbReference type="EC" id="2.7.13.3" evidence="3"/>
<accession>A0A4U8RXI9</accession>
<feature type="transmembrane region" description="Helical" evidence="12">
    <location>
        <begin position="12"/>
        <end position="35"/>
    </location>
</feature>
<keyword evidence="14" id="KW-1185">Reference proteome</keyword>
<keyword evidence="11 12" id="KW-0472">Membrane</keyword>
<evidence type="ECO:0000256" key="3">
    <source>
        <dbReference type="ARBA" id="ARBA00012438"/>
    </source>
</evidence>
<keyword evidence="10" id="KW-0902">Two-component regulatory system</keyword>
<dbReference type="GO" id="GO:0005524">
    <property type="term" value="F:ATP binding"/>
    <property type="evidence" value="ECO:0007669"/>
    <property type="project" value="UniProtKB-KW"/>
</dbReference>
<dbReference type="EMBL" id="JRPF02000013">
    <property type="protein sequence ID" value="TLD77955.1"/>
    <property type="molecule type" value="Genomic_DNA"/>
</dbReference>
<dbReference type="GO" id="GO:0005886">
    <property type="term" value="C:plasma membrane"/>
    <property type="evidence" value="ECO:0007669"/>
    <property type="project" value="UniProtKB-SubCell"/>
</dbReference>
<dbReference type="Gene3D" id="3.30.450.20">
    <property type="entry name" value="PAS domain"/>
    <property type="match status" value="1"/>
</dbReference>
<evidence type="ECO:0000313" key="14">
    <source>
        <dbReference type="Proteomes" id="UP000029925"/>
    </source>
</evidence>
<evidence type="ECO:0000256" key="12">
    <source>
        <dbReference type="SAM" id="Phobius"/>
    </source>
</evidence>
<keyword evidence="5" id="KW-0597">Phosphoprotein</keyword>
<evidence type="ECO:0000256" key="9">
    <source>
        <dbReference type="ARBA" id="ARBA00022840"/>
    </source>
</evidence>
<evidence type="ECO:0000256" key="8">
    <source>
        <dbReference type="ARBA" id="ARBA00022777"/>
    </source>
</evidence>
<comment type="catalytic activity">
    <reaction evidence="1">
        <text>ATP + protein L-histidine = ADP + protein N-phospho-L-histidine.</text>
        <dbReference type="EC" id="2.7.13.3"/>
    </reaction>
</comment>
<evidence type="ECO:0000256" key="2">
    <source>
        <dbReference type="ARBA" id="ARBA00004651"/>
    </source>
</evidence>
<dbReference type="Proteomes" id="UP000029925">
    <property type="component" value="Unassembled WGS sequence"/>
</dbReference>
<proteinExistence type="predicted"/>
<reference evidence="13 14" key="1">
    <citation type="journal article" date="2014" name="Genome Announc.">
        <title>Draft genome sequences of eight enterohepatic helicobacter species isolated from both laboratory and wild rodents.</title>
        <authorList>
            <person name="Sheh A."/>
            <person name="Shen Z."/>
            <person name="Fox J.G."/>
        </authorList>
    </citation>
    <scope>NUCLEOTIDE SEQUENCE [LARGE SCALE GENOMIC DNA]</scope>
    <source>
        <strain evidence="13 14">MIT 98-6810</strain>
    </source>
</reference>
<evidence type="ECO:0000256" key="6">
    <source>
        <dbReference type="ARBA" id="ARBA00022679"/>
    </source>
</evidence>
<evidence type="ECO:0000256" key="7">
    <source>
        <dbReference type="ARBA" id="ARBA00022741"/>
    </source>
</evidence>
<dbReference type="InterPro" id="IPR050398">
    <property type="entry name" value="HssS/ArlS-like"/>
</dbReference>
<evidence type="ECO:0000313" key="13">
    <source>
        <dbReference type="EMBL" id="TLD77955.1"/>
    </source>
</evidence>
<dbReference type="GO" id="GO:0000160">
    <property type="term" value="P:phosphorelay signal transduction system"/>
    <property type="evidence" value="ECO:0007669"/>
    <property type="project" value="UniProtKB-KW"/>
</dbReference>
<dbReference type="Pfam" id="PF22673">
    <property type="entry name" value="MCP-like_PDC_1"/>
    <property type="match status" value="1"/>
</dbReference>
<comment type="subcellular location">
    <subcellularLocation>
        <location evidence="2">Cell membrane</location>
        <topology evidence="2">Multi-pass membrane protein</topology>
    </subcellularLocation>
</comment>
<feature type="transmembrane region" description="Helical" evidence="12">
    <location>
        <begin position="326"/>
        <end position="346"/>
    </location>
</feature>
<sequence length="442" mass="49399">MSFFRSWSIGAKIILCFSSILVVCMFIVTTITVIISHNIQEEESNKMLINAAKREANWAEGIFNGIYTAMNASRGFILRDVQNGAQAILENDIMDMFDSNEWGNFAYVYITKDERYKGTNIANSKHKLPNGDFMVLAIADENDQSHVIQSSESIANFNSVKKTLETGKAVIGSPSWQTINGKEYFGVGINQPLIDKKGVVYGVLGVFIDLASVSAILQDQKNSIYKGDFKGMYATDSTIAAHGRKEFLGKYLREVNQSPTMNELKHAIENQIEGIFSYINSLGEMSYTAVSNIYIGDSDDIAAVWTIIVSAPESSIYDSVSKLRSVMVVANILVVIFVTFVIFLYVRTQVVARLRNISHLLFDFFKYIRHEVDTLPTLITPKANDEFGQMAREINENIQNVQEGLDKDKKAVEQSVATAKTIESGDLRARITETPHNPQLNE</sequence>
<comment type="caution">
    <text evidence="13">The sequence shown here is derived from an EMBL/GenBank/DDBJ whole genome shotgun (WGS) entry which is preliminary data.</text>
</comment>
<keyword evidence="6" id="KW-0808">Transferase</keyword>
<name>A0A4U8RXI9_9HELI</name>
<evidence type="ECO:0000256" key="11">
    <source>
        <dbReference type="ARBA" id="ARBA00023136"/>
    </source>
</evidence>
<dbReference type="PANTHER" id="PTHR45528">
    <property type="entry name" value="SENSOR HISTIDINE KINASE CPXA"/>
    <property type="match status" value="1"/>
</dbReference>
<keyword evidence="9" id="KW-0067">ATP-binding</keyword>
<evidence type="ECO:0000256" key="4">
    <source>
        <dbReference type="ARBA" id="ARBA00022475"/>
    </source>
</evidence>
<keyword evidence="7" id="KW-0547">Nucleotide-binding</keyword>
<dbReference type="PANTHER" id="PTHR45528:SF1">
    <property type="entry name" value="SENSOR HISTIDINE KINASE CPXA"/>
    <property type="match status" value="1"/>
</dbReference>
<keyword evidence="12" id="KW-1133">Transmembrane helix</keyword>
<protein>
    <recommendedName>
        <fullName evidence="3">histidine kinase</fullName>
        <ecNumber evidence="3">2.7.13.3</ecNumber>
    </recommendedName>
</protein>
<feature type="non-terminal residue" evidence="13">
    <location>
        <position position="442"/>
    </location>
</feature>
<evidence type="ECO:0000256" key="10">
    <source>
        <dbReference type="ARBA" id="ARBA00023012"/>
    </source>
</evidence>
<dbReference type="GO" id="GO:0004673">
    <property type="term" value="F:protein histidine kinase activity"/>
    <property type="evidence" value="ECO:0007669"/>
    <property type="project" value="UniProtKB-EC"/>
</dbReference>
<keyword evidence="4" id="KW-1003">Cell membrane</keyword>
<evidence type="ECO:0000256" key="1">
    <source>
        <dbReference type="ARBA" id="ARBA00000085"/>
    </source>
</evidence>
<organism evidence="13 14">
    <name type="scientific">Helicobacter typhlonius</name>
    <dbReference type="NCBI Taxonomy" id="76936"/>
    <lineage>
        <taxon>Bacteria</taxon>
        <taxon>Pseudomonadati</taxon>
        <taxon>Campylobacterota</taxon>
        <taxon>Epsilonproteobacteria</taxon>
        <taxon>Campylobacterales</taxon>
        <taxon>Helicobacteraceae</taxon>
        <taxon>Helicobacter</taxon>
    </lineage>
</organism>
<dbReference type="STRING" id="76936.BN2458_PEG0992"/>
<evidence type="ECO:0000256" key="5">
    <source>
        <dbReference type="ARBA" id="ARBA00022553"/>
    </source>
</evidence>
<dbReference type="AlphaFoldDB" id="A0A4U8RXI9"/>